<reference evidence="1 2" key="1">
    <citation type="journal article" date="2015" name="BMC Genomics">
        <title>Insights from the genome of Ophiocordyceps polyrhachis-furcata to pathogenicity and host specificity in insect fungi.</title>
        <authorList>
            <person name="Wichadakul D."/>
            <person name="Kobmoo N."/>
            <person name="Ingsriswang S."/>
            <person name="Tangphatsornruang S."/>
            <person name="Chantasingh D."/>
            <person name="Luangsa-ard J.J."/>
            <person name="Eurwilaichitr L."/>
        </authorList>
    </citation>
    <scope>NUCLEOTIDE SEQUENCE [LARGE SCALE GENOMIC DNA]</scope>
    <source>
        <strain evidence="1 2">BCC 54312</strain>
    </source>
</reference>
<dbReference type="AlphaFoldDB" id="A0A367LQL9"/>
<sequence length="277" mass="31836">MAPPGSRDPVPMVYGLASSRVGFQGLTLNTAEMRATALILPFLTIAFALPADEDPGTGPAQPPNVEEEYWYFKNVTVSGLELEHAIRLRDGINGCQRHIRGYDCMTADHKLVLATDTTFKTIHECIKECDKTIASNTRKDREEKMRLRLEQEKRNRDGLPSCIERNDGTWGCLHPDWFLTNRFEDRPACINFCQDQDTINRQAQELEVEREQRLRAIERLSHCKKGKTEDVTRWYCWVFDRRIYSPGIRRIRSSFDDADACIKHCSNIGNEEPTNGR</sequence>
<comment type="caution">
    <text evidence="1">The sequence shown here is derived from an EMBL/GenBank/DDBJ whole genome shotgun (WGS) entry which is preliminary data.</text>
</comment>
<accession>A0A367LQL9</accession>
<proteinExistence type="predicted"/>
<dbReference type="OrthoDB" id="10377011at2759"/>
<evidence type="ECO:0000313" key="2">
    <source>
        <dbReference type="Proteomes" id="UP000253664"/>
    </source>
</evidence>
<dbReference type="Proteomes" id="UP000253664">
    <property type="component" value="Unassembled WGS sequence"/>
</dbReference>
<evidence type="ECO:0000313" key="1">
    <source>
        <dbReference type="EMBL" id="RCI16718.1"/>
    </source>
</evidence>
<protein>
    <submittedName>
        <fullName evidence="1">Uncharacterized protein</fullName>
    </submittedName>
</protein>
<name>A0A367LQL9_9HYPO</name>
<dbReference type="EMBL" id="LKCN02000001">
    <property type="protein sequence ID" value="RCI16718.1"/>
    <property type="molecule type" value="Genomic_DNA"/>
</dbReference>
<keyword evidence="2" id="KW-1185">Reference proteome</keyword>
<gene>
    <name evidence="1" type="ORF">L249_1921</name>
</gene>
<organism evidence="1 2">
    <name type="scientific">Ophiocordyceps polyrhachis-furcata BCC 54312</name>
    <dbReference type="NCBI Taxonomy" id="1330021"/>
    <lineage>
        <taxon>Eukaryota</taxon>
        <taxon>Fungi</taxon>
        <taxon>Dikarya</taxon>
        <taxon>Ascomycota</taxon>
        <taxon>Pezizomycotina</taxon>
        <taxon>Sordariomycetes</taxon>
        <taxon>Hypocreomycetidae</taxon>
        <taxon>Hypocreales</taxon>
        <taxon>Ophiocordycipitaceae</taxon>
        <taxon>Ophiocordyceps</taxon>
    </lineage>
</organism>